<evidence type="ECO:0000313" key="2">
    <source>
        <dbReference type="EMBL" id="CAB1455120.1"/>
    </source>
</evidence>
<gene>
    <name evidence="2" type="ORF">PLEPLA_LOCUS42891</name>
</gene>
<accession>A0A9N7VSY2</accession>
<organism evidence="2 3">
    <name type="scientific">Pleuronectes platessa</name>
    <name type="common">European plaice</name>
    <dbReference type="NCBI Taxonomy" id="8262"/>
    <lineage>
        <taxon>Eukaryota</taxon>
        <taxon>Metazoa</taxon>
        <taxon>Chordata</taxon>
        <taxon>Craniata</taxon>
        <taxon>Vertebrata</taxon>
        <taxon>Euteleostomi</taxon>
        <taxon>Actinopterygii</taxon>
        <taxon>Neopterygii</taxon>
        <taxon>Teleostei</taxon>
        <taxon>Neoteleostei</taxon>
        <taxon>Acanthomorphata</taxon>
        <taxon>Carangaria</taxon>
        <taxon>Pleuronectiformes</taxon>
        <taxon>Pleuronectoidei</taxon>
        <taxon>Pleuronectidae</taxon>
        <taxon>Pleuronectes</taxon>
    </lineage>
</organism>
<evidence type="ECO:0000313" key="3">
    <source>
        <dbReference type="Proteomes" id="UP001153269"/>
    </source>
</evidence>
<dbReference type="AlphaFoldDB" id="A0A9N7VSY2"/>
<reference evidence="2" key="1">
    <citation type="submission" date="2020-03" db="EMBL/GenBank/DDBJ databases">
        <authorList>
            <person name="Weist P."/>
        </authorList>
    </citation>
    <scope>NUCLEOTIDE SEQUENCE</scope>
</reference>
<keyword evidence="3" id="KW-1185">Reference proteome</keyword>
<protein>
    <submittedName>
        <fullName evidence="2">Uncharacterized protein</fullName>
    </submittedName>
</protein>
<evidence type="ECO:0000256" key="1">
    <source>
        <dbReference type="SAM" id="MobiDB-lite"/>
    </source>
</evidence>
<feature type="region of interest" description="Disordered" evidence="1">
    <location>
        <begin position="44"/>
        <end position="66"/>
    </location>
</feature>
<comment type="caution">
    <text evidence="2">The sequence shown here is derived from an EMBL/GenBank/DDBJ whole genome shotgun (WGS) entry which is preliminary data.</text>
</comment>
<sequence length="116" mass="12755">MNDEDDDGDDDDSSRKSHLVFAYRSRGVSKQDTYKQLTNTCGPGCVPHPRTTAAPRDLKTQPPLNMKTLPCLPVEVAVRRRGQASVPAGGARRKRRGRCGCGCSDSILQPWSPEMK</sequence>
<proteinExistence type="predicted"/>
<name>A0A9N7VSY2_PLEPL</name>
<dbReference type="EMBL" id="CADEAL010004239">
    <property type="protein sequence ID" value="CAB1455120.1"/>
    <property type="molecule type" value="Genomic_DNA"/>
</dbReference>
<dbReference type="Proteomes" id="UP001153269">
    <property type="component" value="Unassembled WGS sequence"/>
</dbReference>